<feature type="compositionally biased region" description="Basic and acidic residues" evidence="1">
    <location>
        <begin position="52"/>
        <end position="67"/>
    </location>
</feature>
<evidence type="ECO:0000313" key="3">
    <source>
        <dbReference type="Proteomes" id="UP000317344"/>
    </source>
</evidence>
<keyword evidence="3" id="KW-1185">Reference proteome</keyword>
<dbReference type="EMBL" id="CP041765">
    <property type="protein sequence ID" value="QDQ99450.1"/>
    <property type="molecule type" value="Genomic_DNA"/>
</dbReference>
<organism evidence="2 3">
    <name type="scientific">Tomitella fengzijianii</name>
    <dbReference type="NCBI Taxonomy" id="2597660"/>
    <lineage>
        <taxon>Bacteria</taxon>
        <taxon>Bacillati</taxon>
        <taxon>Actinomycetota</taxon>
        <taxon>Actinomycetes</taxon>
        <taxon>Mycobacteriales</taxon>
        <taxon>Tomitella</taxon>
    </lineage>
</organism>
<evidence type="ECO:0000313" key="2">
    <source>
        <dbReference type="EMBL" id="QDQ99450.1"/>
    </source>
</evidence>
<accession>A0A516X8P4</accession>
<sequence>MVGKFESRKDIAQELTESTAVRVGRIATIITTCVRDVAREVGDMLTDGLELRDAAKRARADETDTRPGEGPANGR</sequence>
<dbReference type="KEGG" id="toy:FO059_16510"/>
<name>A0A516X8P4_9ACTN</name>
<protein>
    <submittedName>
        <fullName evidence="2">Uncharacterized protein</fullName>
    </submittedName>
</protein>
<gene>
    <name evidence="2" type="ORF">FO059_16510</name>
</gene>
<dbReference type="AlphaFoldDB" id="A0A516X8P4"/>
<dbReference type="Proteomes" id="UP000317344">
    <property type="component" value="Chromosome"/>
</dbReference>
<dbReference type="OrthoDB" id="4774779at2"/>
<dbReference type="RefSeq" id="WP_143910853.1">
    <property type="nucleotide sequence ID" value="NZ_CP041765.1"/>
</dbReference>
<evidence type="ECO:0000256" key="1">
    <source>
        <dbReference type="SAM" id="MobiDB-lite"/>
    </source>
</evidence>
<feature type="region of interest" description="Disordered" evidence="1">
    <location>
        <begin position="52"/>
        <end position="75"/>
    </location>
</feature>
<reference evidence="2 3" key="1">
    <citation type="submission" date="2019-07" db="EMBL/GenBank/DDBJ databases">
        <title>Tomitella cavernea sp. nov., an actinomycete isolated from soil.</title>
        <authorList>
            <person name="Cheng J."/>
        </authorList>
    </citation>
    <scope>NUCLEOTIDE SEQUENCE [LARGE SCALE GENOMIC DNA]</scope>
    <source>
        <strain evidence="2 3">HY188</strain>
    </source>
</reference>
<reference evidence="2 3" key="2">
    <citation type="submission" date="2019-07" db="EMBL/GenBank/DDBJ databases">
        <authorList>
            <person name="Huang Y."/>
        </authorList>
    </citation>
    <scope>NUCLEOTIDE SEQUENCE [LARGE SCALE GENOMIC DNA]</scope>
    <source>
        <strain evidence="2 3">HY188</strain>
    </source>
</reference>
<proteinExistence type="predicted"/>